<accession>A0A067DIG2</accession>
<reference evidence="1 2" key="1">
    <citation type="submission" date="2014-04" db="EMBL/GenBank/DDBJ databases">
        <authorList>
            <consortium name="International Citrus Genome Consortium"/>
            <person name="Gmitter F."/>
            <person name="Chen C."/>
            <person name="Farmerie W."/>
            <person name="Harkins T."/>
            <person name="Desany B."/>
            <person name="Mohiuddin M."/>
            <person name="Kodira C."/>
            <person name="Borodovsky M."/>
            <person name="Lomsadze A."/>
            <person name="Burns P."/>
            <person name="Jenkins J."/>
            <person name="Prochnik S."/>
            <person name="Shu S."/>
            <person name="Chapman J."/>
            <person name="Pitluck S."/>
            <person name="Schmutz J."/>
            <person name="Rokhsar D."/>
        </authorList>
    </citation>
    <scope>NUCLEOTIDE SEQUENCE</scope>
</reference>
<feature type="non-terminal residue" evidence="1">
    <location>
        <position position="1"/>
    </location>
</feature>
<dbReference type="Proteomes" id="UP000027120">
    <property type="component" value="Unassembled WGS sequence"/>
</dbReference>
<organism evidence="1 2">
    <name type="scientific">Citrus sinensis</name>
    <name type="common">Sweet orange</name>
    <name type="synonym">Citrus aurantium var. sinensis</name>
    <dbReference type="NCBI Taxonomy" id="2711"/>
    <lineage>
        <taxon>Eukaryota</taxon>
        <taxon>Viridiplantae</taxon>
        <taxon>Streptophyta</taxon>
        <taxon>Embryophyta</taxon>
        <taxon>Tracheophyta</taxon>
        <taxon>Spermatophyta</taxon>
        <taxon>Magnoliopsida</taxon>
        <taxon>eudicotyledons</taxon>
        <taxon>Gunneridae</taxon>
        <taxon>Pentapetalae</taxon>
        <taxon>rosids</taxon>
        <taxon>malvids</taxon>
        <taxon>Sapindales</taxon>
        <taxon>Rutaceae</taxon>
        <taxon>Aurantioideae</taxon>
        <taxon>Citrus</taxon>
    </lineage>
</organism>
<keyword evidence="2" id="KW-1185">Reference proteome</keyword>
<sequence>LWDHEDVYDVLTKNK</sequence>
<protein>
    <submittedName>
        <fullName evidence="1">Uncharacterized protein</fullName>
    </submittedName>
</protein>
<dbReference type="EMBL" id="KK785660">
    <property type="protein sequence ID" value="KDO41340.1"/>
    <property type="molecule type" value="Genomic_DNA"/>
</dbReference>
<feature type="non-terminal residue" evidence="1">
    <location>
        <position position="15"/>
    </location>
</feature>
<gene>
    <name evidence="1" type="ORF">CISIN_1g0441471mg</name>
</gene>
<evidence type="ECO:0000313" key="2">
    <source>
        <dbReference type="Proteomes" id="UP000027120"/>
    </source>
</evidence>
<name>A0A067DIG2_CITSI</name>
<evidence type="ECO:0000313" key="1">
    <source>
        <dbReference type="EMBL" id="KDO41340.1"/>
    </source>
</evidence>
<proteinExistence type="predicted"/>